<reference evidence="1" key="1">
    <citation type="submission" date="2021-01" db="EMBL/GenBank/DDBJ databases">
        <authorList>
            <person name="Sun Q."/>
        </authorList>
    </citation>
    <scope>NUCLEOTIDE SEQUENCE</scope>
    <source>
        <strain evidence="1">YIM B02566</strain>
    </source>
</reference>
<dbReference type="Proteomes" id="UP000616151">
    <property type="component" value="Unassembled WGS sequence"/>
</dbReference>
<dbReference type="EMBL" id="JAENHL010000006">
    <property type="protein sequence ID" value="MBK1866005.1"/>
    <property type="molecule type" value="Genomic_DNA"/>
</dbReference>
<protein>
    <submittedName>
        <fullName evidence="1">Amidohydrolase family protein</fullName>
    </submittedName>
</protein>
<sequence length="493" mass="53662">MTQAPRPTVELMIRHAYVITMDDAARIFEHGAIAIDKGRIVAVGDDADIAGRFTASRSIDAAGAPVHPGFVECHLHASFQLFRGALPDQMPETDAFDTFESVFFNTVNDEEEYLAVALASLEMIRNGTTCFLEAGTVLTPAVAARAAEDVGIRAIIGDAFIWDQPQGFAQGMVETGCSACAAQARARPVLKRAPKTREEALAMMGRELHRNKDPEALVTGHVAILGLGTASEELMMEAKKRADAAGVVLNLHQSYSPADTEADHKRFGTDPLLHLEKIGFLDRNVTFGHANHLSDAECEALIGKGTSIAWAPAASMMWGHGGCFHGRHAELWRRGANIALGSDSANWSNDFDLWRQANLSVLTAREAHGDRTYLIAEDGLEMATRAGARAVGMEGRIGSLEVGKRADLVIHTLDRPELIPTTNMIRNLFYSSRSKSVHWVIVNGRVVLQEGRLVTVDERKLLREANKAAMALLTRMGCRAEPNTLARRKPNTA</sequence>
<gene>
    <name evidence="1" type="ORF">JHL16_06540</name>
</gene>
<keyword evidence="2" id="KW-1185">Reference proteome</keyword>
<evidence type="ECO:0000313" key="2">
    <source>
        <dbReference type="Proteomes" id="UP000616151"/>
    </source>
</evidence>
<organism evidence="1 2">
    <name type="scientific">Taklimakanibacter albus</name>
    <dbReference type="NCBI Taxonomy" id="2800327"/>
    <lineage>
        <taxon>Bacteria</taxon>
        <taxon>Pseudomonadati</taxon>
        <taxon>Pseudomonadota</taxon>
        <taxon>Alphaproteobacteria</taxon>
        <taxon>Hyphomicrobiales</taxon>
        <taxon>Aestuariivirgaceae</taxon>
        <taxon>Taklimakanibacter</taxon>
    </lineage>
</organism>
<name>A0ACC5R0A1_9HYPH</name>
<comment type="caution">
    <text evidence="1">The sequence shown here is derived from an EMBL/GenBank/DDBJ whole genome shotgun (WGS) entry which is preliminary data.</text>
</comment>
<accession>A0ACC5R0A1</accession>
<proteinExistence type="predicted"/>
<evidence type="ECO:0000313" key="1">
    <source>
        <dbReference type="EMBL" id="MBK1866005.1"/>
    </source>
</evidence>